<dbReference type="Gene3D" id="3.10.450.50">
    <property type="match status" value="1"/>
</dbReference>
<reference evidence="3 4" key="1">
    <citation type="submission" date="2019-08" db="EMBL/GenBank/DDBJ databases">
        <title>Deep-cultivation of Planctomycetes and their phenomic and genomic characterization uncovers novel biology.</title>
        <authorList>
            <person name="Wiegand S."/>
            <person name="Jogler M."/>
            <person name="Boedeker C."/>
            <person name="Pinto D."/>
            <person name="Vollmers J."/>
            <person name="Rivas-Marin E."/>
            <person name="Kohn T."/>
            <person name="Peeters S.H."/>
            <person name="Heuer A."/>
            <person name="Rast P."/>
            <person name="Oberbeckmann S."/>
            <person name="Bunk B."/>
            <person name="Jeske O."/>
            <person name="Meyerdierks A."/>
            <person name="Storesund J.E."/>
            <person name="Kallscheuer N."/>
            <person name="Luecker S."/>
            <person name="Lage O.M."/>
            <person name="Pohl T."/>
            <person name="Merkel B.J."/>
            <person name="Hornburger P."/>
            <person name="Mueller R.-W."/>
            <person name="Bruemmer F."/>
            <person name="Labrenz M."/>
            <person name="Spormann A.M."/>
            <person name="Op den Camp H."/>
            <person name="Overmann J."/>
            <person name="Amann R."/>
            <person name="Jetten M.S.M."/>
            <person name="Mascher T."/>
            <person name="Medema M.H."/>
            <person name="Devos D.P."/>
            <person name="Kaster A.-K."/>
            <person name="Ovreas L."/>
            <person name="Rohde M."/>
            <person name="Galperin M.Y."/>
            <person name="Jogler C."/>
        </authorList>
    </citation>
    <scope>NUCLEOTIDE SEQUENCE [LARGE SCALE GENOMIC DNA]</scope>
    <source>
        <strain evidence="3 4">OJF2</strain>
    </source>
</reference>
<accession>A0A5B9WEZ3</accession>
<dbReference type="Proteomes" id="UP000324233">
    <property type="component" value="Chromosome"/>
</dbReference>
<feature type="region of interest" description="Disordered" evidence="1">
    <location>
        <begin position="186"/>
        <end position="271"/>
    </location>
</feature>
<feature type="transmembrane region" description="Helical" evidence="2">
    <location>
        <begin position="34"/>
        <end position="55"/>
    </location>
</feature>
<keyword evidence="4" id="KW-1185">Reference proteome</keyword>
<proteinExistence type="predicted"/>
<evidence type="ECO:0000256" key="2">
    <source>
        <dbReference type="SAM" id="Phobius"/>
    </source>
</evidence>
<dbReference type="SUPFAM" id="SSF54427">
    <property type="entry name" value="NTF2-like"/>
    <property type="match status" value="1"/>
</dbReference>
<evidence type="ECO:0000313" key="3">
    <source>
        <dbReference type="EMBL" id="QEH39152.1"/>
    </source>
</evidence>
<feature type="compositionally biased region" description="Basic and acidic residues" evidence="1">
    <location>
        <begin position="231"/>
        <end position="263"/>
    </location>
</feature>
<dbReference type="AlphaFoldDB" id="A0A5B9WEZ3"/>
<dbReference type="InterPro" id="IPR032710">
    <property type="entry name" value="NTF2-like_dom_sf"/>
</dbReference>
<dbReference type="RefSeq" id="WP_148598497.1">
    <property type="nucleotide sequence ID" value="NZ_CP042997.1"/>
</dbReference>
<name>A0A5B9WEZ3_9BACT</name>
<dbReference type="EMBL" id="CP042997">
    <property type="protein sequence ID" value="QEH39152.1"/>
    <property type="molecule type" value="Genomic_DNA"/>
</dbReference>
<keyword evidence="2" id="KW-0812">Transmembrane</keyword>
<sequence>MEVFAEDPTYLVIGLVVLAAACFVAMRVTQQGKFLVWALGSLGLAGLMLLVDFLWVTDNERIERVVYDLRRAVLAGDADGVLADLTPDVEYLQHETSISGEATRALIKANLANASFDFVHLRDLQVSAGRQTRRGKAEFRVYAKGTLKTLGGSYNVGTANSTWSLGFQQTAPGVWKVNRITPVAVPDGAIQAPGPDLKTRARQPGVMPEFSKRLHGRRVLGPMGPGPHGAPAEDRPKSESREGGAEDRPKSESREWGPEKPSRPGEAPTAD</sequence>
<keyword evidence="2" id="KW-0472">Membrane</keyword>
<evidence type="ECO:0000256" key="1">
    <source>
        <dbReference type="SAM" id="MobiDB-lite"/>
    </source>
</evidence>
<organism evidence="3 4">
    <name type="scientific">Aquisphaera giovannonii</name>
    <dbReference type="NCBI Taxonomy" id="406548"/>
    <lineage>
        <taxon>Bacteria</taxon>
        <taxon>Pseudomonadati</taxon>
        <taxon>Planctomycetota</taxon>
        <taxon>Planctomycetia</taxon>
        <taxon>Isosphaerales</taxon>
        <taxon>Isosphaeraceae</taxon>
        <taxon>Aquisphaera</taxon>
    </lineage>
</organism>
<gene>
    <name evidence="3" type="ORF">OJF2_77640</name>
</gene>
<evidence type="ECO:0000313" key="4">
    <source>
        <dbReference type="Proteomes" id="UP000324233"/>
    </source>
</evidence>
<keyword evidence="2" id="KW-1133">Transmembrane helix</keyword>
<dbReference type="KEGG" id="agv:OJF2_77640"/>
<dbReference type="OrthoDB" id="270311at2"/>
<protein>
    <recommendedName>
        <fullName evidence="5">DUF4440 domain-containing protein</fullName>
    </recommendedName>
</protein>
<evidence type="ECO:0008006" key="5">
    <source>
        <dbReference type="Google" id="ProtNLM"/>
    </source>
</evidence>
<feature type="transmembrane region" description="Helical" evidence="2">
    <location>
        <begin position="9"/>
        <end position="28"/>
    </location>
</feature>